<dbReference type="STRING" id="1509407.A0A0L1J6D0"/>
<sequence length="389" mass="43159">MPGKRANSASAAQPRPAKSPKTDKNSGDASSQPPPRSKRWSKACVSANLDADYAKFVAEDYDHAFSYVCFCPPSSATDEEDDDWETASCANEEPEDSAEDIKSKPKCDGGKKCFCQKSPAGHPGYPWVASRAGVRKFTNQRVHADIRCPDFFDMYVYNDFAGFGLVEVAQNLVLDFVEAEGDWKEQWAVCEAVGLSIMGDMFMPITQIEDGDLANDTFCLLMAMFLTMLHKLESQELLGPDSEVKNLGLVMALYICTASDMHDYGICEGNDDKTNKVAEFYDADHKILAYAKKYNIELRGPSNIDSCVEDLDEVELPPAKKDPWGWAAVLQQYEKLHGEQRKKPKIGGIRHDITGMSSAERRGSSYDGKDPLKKAELDKIKQGMILQIA</sequence>
<reference evidence="2 3" key="1">
    <citation type="submission" date="2014-06" db="EMBL/GenBank/DDBJ databases">
        <title>The Genome of the Aflatoxigenic Filamentous Fungus Aspergillus nomius.</title>
        <authorList>
            <person name="Moore M.G."/>
            <person name="Shannon B.M."/>
            <person name="Brian M.M."/>
        </authorList>
    </citation>
    <scope>NUCLEOTIDE SEQUENCE [LARGE SCALE GENOMIC DNA]</scope>
    <source>
        <strain evidence="2 3">NRRL 13137</strain>
    </source>
</reference>
<comment type="caution">
    <text evidence="2">The sequence shown here is derived from an EMBL/GenBank/DDBJ whole genome shotgun (WGS) entry which is preliminary data.</text>
</comment>
<protein>
    <submittedName>
        <fullName evidence="2">Uncharacterized protein</fullName>
    </submittedName>
</protein>
<dbReference type="GeneID" id="26805773"/>
<name>A0A0L1J6D0_ASPN3</name>
<dbReference type="AlphaFoldDB" id="A0A0L1J6D0"/>
<evidence type="ECO:0000313" key="3">
    <source>
        <dbReference type="Proteomes" id="UP000037505"/>
    </source>
</evidence>
<dbReference type="Proteomes" id="UP000037505">
    <property type="component" value="Unassembled WGS sequence"/>
</dbReference>
<organism evidence="2 3">
    <name type="scientific">Aspergillus nomiae NRRL (strain ATCC 15546 / NRRL 13137 / CBS 260.88 / M93)</name>
    <dbReference type="NCBI Taxonomy" id="1509407"/>
    <lineage>
        <taxon>Eukaryota</taxon>
        <taxon>Fungi</taxon>
        <taxon>Dikarya</taxon>
        <taxon>Ascomycota</taxon>
        <taxon>Pezizomycotina</taxon>
        <taxon>Eurotiomycetes</taxon>
        <taxon>Eurotiomycetidae</taxon>
        <taxon>Eurotiales</taxon>
        <taxon>Aspergillaceae</taxon>
        <taxon>Aspergillus</taxon>
        <taxon>Aspergillus subgen. Circumdati</taxon>
    </lineage>
</organism>
<keyword evidence="3" id="KW-1185">Reference proteome</keyword>
<dbReference type="EMBL" id="JNOM01000085">
    <property type="protein sequence ID" value="KNG87299.1"/>
    <property type="molecule type" value="Genomic_DNA"/>
</dbReference>
<evidence type="ECO:0000313" key="2">
    <source>
        <dbReference type="EMBL" id="KNG87299.1"/>
    </source>
</evidence>
<gene>
    <name evidence="2" type="ORF">ANOM_003969</name>
</gene>
<feature type="region of interest" description="Disordered" evidence="1">
    <location>
        <begin position="1"/>
        <end position="41"/>
    </location>
</feature>
<proteinExistence type="predicted"/>
<feature type="region of interest" description="Disordered" evidence="1">
    <location>
        <begin position="75"/>
        <end position="103"/>
    </location>
</feature>
<dbReference type="OrthoDB" id="10037289at2759"/>
<accession>A0A0L1J6D0</accession>
<dbReference type="RefSeq" id="XP_015408222.1">
    <property type="nucleotide sequence ID" value="XM_015549226.1"/>
</dbReference>
<evidence type="ECO:0000256" key="1">
    <source>
        <dbReference type="SAM" id="MobiDB-lite"/>
    </source>
</evidence>